<feature type="transmembrane region" description="Helical" evidence="1">
    <location>
        <begin position="158"/>
        <end position="180"/>
    </location>
</feature>
<protein>
    <submittedName>
        <fullName evidence="2">PepSY domain-containing protein</fullName>
    </submittedName>
</protein>
<dbReference type="EMBL" id="DSPX01000190">
    <property type="protein sequence ID" value="HGG02518.1"/>
    <property type="molecule type" value="Genomic_DNA"/>
</dbReference>
<dbReference type="AlphaFoldDB" id="A0A7C3VNY7"/>
<keyword evidence="1" id="KW-0472">Membrane</keyword>
<comment type="caution">
    <text evidence="2">The sequence shown here is derived from an EMBL/GenBank/DDBJ whole genome shotgun (WGS) entry which is preliminary data.</text>
</comment>
<feature type="transmembrane region" description="Helical" evidence="1">
    <location>
        <begin position="106"/>
        <end position="127"/>
    </location>
</feature>
<sequence length="188" mass="20847">MNPATFRKLHRKIAPIIFIPLAVSAITGIAYVISESWFGISDEAAEIFLEIHQGEYLGNQLKPIYVLLVALGLIGMTVTGLVMTRLFSKASPAKTVKFNFRAIHRIAAPILFLPFLVSAATGVAYRIGRSWFGISRDQGEIFLAIHQGEYLGDFFKPIYVLLVGLGLLGMIVSGIHMLWWGRRQPSKS</sequence>
<gene>
    <name evidence="2" type="ORF">ENR15_18200</name>
</gene>
<organism evidence="2">
    <name type="scientific">Planktothricoides sp. SpSt-374</name>
    <dbReference type="NCBI Taxonomy" id="2282167"/>
    <lineage>
        <taxon>Bacteria</taxon>
        <taxon>Bacillati</taxon>
        <taxon>Cyanobacteriota</taxon>
        <taxon>Cyanophyceae</taxon>
        <taxon>Oscillatoriophycideae</taxon>
        <taxon>Oscillatoriales</taxon>
        <taxon>Oscillatoriaceae</taxon>
        <taxon>Planktothricoides</taxon>
    </lineage>
</organism>
<dbReference type="Pfam" id="PF03929">
    <property type="entry name" value="PepSY_TM"/>
    <property type="match status" value="1"/>
</dbReference>
<evidence type="ECO:0000313" key="2">
    <source>
        <dbReference type="EMBL" id="HGG02518.1"/>
    </source>
</evidence>
<evidence type="ECO:0000256" key="1">
    <source>
        <dbReference type="SAM" id="Phobius"/>
    </source>
</evidence>
<proteinExistence type="predicted"/>
<keyword evidence="1" id="KW-1133">Transmembrane helix</keyword>
<feature type="transmembrane region" description="Helical" evidence="1">
    <location>
        <begin position="12"/>
        <end position="33"/>
    </location>
</feature>
<reference evidence="2" key="1">
    <citation type="journal article" date="2020" name="mSystems">
        <title>Genome- and Community-Level Interaction Insights into Carbon Utilization and Element Cycling Functions of Hydrothermarchaeota in Hydrothermal Sediment.</title>
        <authorList>
            <person name="Zhou Z."/>
            <person name="Liu Y."/>
            <person name="Xu W."/>
            <person name="Pan J."/>
            <person name="Luo Z.H."/>
            <person name="Li M."/>
        </authorList>
    </citation>
    <scope>NUCLEOTIDE SEQUENCE [LARGE SCALE GENOMIC DNA]</scope>
    <source>
        <strain evidence="2">SpSt-374</strain>
    </source>
</reference>
<dbReference type="InterPro" id="IPR005625">
    <property type="entry name" value="PepSY-ass_TM"/>
</dbReference>
<name>A0A7C3VNY7_9CYAN</name>
<feature type="transmembrane region" description="Helical" evidence="1">
    <location>
        <begin position="64"/>
        <end position="86"/>
    </location>
</feature>
<accession>A0A7C3VNY7</accession>
<keyword evidence="1" id="KW-0812">Transmembrane</keyword>